<gene>
    <name evidence="1" type="ORF">VIA_001341</name>
</gene>
<evidence type="ECO:0000313" key="1">
    <source>
        <dbReference type="EMBL" id="EEX94183.1"/>
    </source>
</evidence>
<dbReference type="Proteomes" id="UP000003515">
    <property type="component" value="Unassembled WGS sequence"/>
</dbReference>
<protein>
    <submittedName>
        <fullName evidence="1">Uncharacterized protein</fullName>
    </submittedName>
</protein>
<evidence type="ECO:0000313" key="2">
    <source>
        <dbReference type="Proteomes" id="UP000003515"/>
    </source>
</evidence>
<reference evidence="1 2" key="1">
    <citation type="submission" date="2009-10" db="EMBL/GenBank/DDBJ databases">
        <authorList>
            <consortium name="Los Alamos National Laboratory (LANL)"/>
            <consortium name="National Microbial Pathogen Data Resource (NMPDR)"/>
            <person name="Munk A.C."/>
            <person name="Chertkov O."/>
            <person name="Tapia R."/>
            <person name="Green L."/>
            <person name="Rogers Y."/>
            <person name="Detter J.C."/>
            <person name="Bruce D."/>
            <person name="Brettin T.S."/>
            <person name="Colwell R.R."/>
            <person name="Huq A."/>
            <person name="Grim C.J."/>
            <person name="Hasan N.A."/>
            <person name="Bartels D."/>
            <person name="Vonstein V."/>
        </authorList>
    </citation>
    <scope>NUCLEOTIDE SEQUENCE [LARGE SCALE GENOMIC DNA]</scope>
    <source>
        <strain evidence="1 2">CIP 102891</strain>
    </source>
</reference>
<name>A0ABP2H1C8_VIBOR</name>
<organism evidence="1 2">
    <name type="scientific">Vibrio orientalis CIP 102891 = ATCC 33934</name>
    <dbReference type="NCBI Taxonomy" id="675816"/>
    <lineage>
        <taxon>Bacteria</taxon>
        <taxon>Pseudomonadati</taxon>
        <taxon>Pseudomonadota</taxon>
        <taxon>Gammaproteobacteria</taxon>
        <taxon>Vibrionales</taxon>
        <taxon>Vibrionaceae</taxon>
        <taxon>Vibrio</taxon>
        <taxon>Vibrio oreintalis group</taxon>
    </lineage>
</organism>
<sequence>MIENTYRQHSYNQISKSAKSSYSKYSKDHTVDVVLISHYLLAVTL</sequence>
<dbReference type="EMBL" id="ACZV01000004">
    <property type="protein sequence ID" value="EEX94183.1"/>
    <property type="molecule type" value="Genomic_DNA"/>
</dbReference>
<accession>A0ABP2H1C8</accession>
<comment type="caution">
    <text evidence="1">The sequence shown here is derived from an EMBL/GenBank/DDBJ whole genome shotgun (WGS) entry which is preliminary data.</text>
</comment>
<keyword evidence="2" id="KW-1185">Reference proteome</keyword>
<proteinExistence type="predicted"/>